<accession>A0A3P1T2J4</accession>
<reference evidence="1 2" key="1">
    <citation type="submission" date="2018-11" db="EMBL/GenBank/DDBJ databases">
        <title>Genomes From Bacteria Associated with the Canine Oral Cavity: a Test Case for Automated Genome-Based Taxonomic Assignment.</title>
        <authorList>
            <person name="Coil D.A."/>
            <person name="Jospin G."/>
            <person name="Darling A.E."/>
            <person name="Wallis C."/>
            <person name="Davis I.J."/>
            <person name="Harris S."/>
            <person name="Eisen J.A."/>
            <person name="Holcombe L.J."/>
            <person name="O'Flynn C."/>
        </authorList>
    </citation>
    <scope>NUCLEOTIDE SEQUENCE [LARGE SCALE GENOMIC DNA]</scope>
    <source>
        <strain evidence="1 2">OH887_COT-365</strain>
    </source>
</reference>
<dbReference type="CDD" id="cd17040">
    <property type="entry name" value="Ubl_MoaD_like"/>
    <property type="match status" value="1"/>
</dbReference>
<dbReference type="Gene3D" id="3.10.20.30">
    <property type="match status" value="1"/>
</dbReference>
<dbReference type="AlphaFoldDB" id="A0A3P1T2J4"/>
<gene>
    <name evidence="1" type="ORF">EII34_13810</name>
</gene>
<dbReference type="EMBL" id="RQZG01000019">
    <property type="protein sequence ID" value="RRD03478.1"/>
    <property type="molecule type" value="Genomic_DNA"/>
</dbReference>
<dbReference type="Proteomes" id="UP000280819">
    <property type="component" value="Unassembled WGS sequence"/>
</dbReference>
<dbReference type="InterPro" id="IPR003749">
    <property type="entry name" value="ThiS/MoaD-like"/>
</dbReference>
<dbReference type="Pfam" id="PF02597">
    <property type="entry name" value="ThiS"/>
    <property type="match status" value="1"/>
</dbReference>
<dbReference type="OrthoDB" id="3733636at2"/>
<evidence type="ECO:0000313" key="1">
    <source>
        <dbReference type="EMBL" id="RRD03478.1"/>
    </source>
</evidence>
<name>A0A3P1T2J4_9ACTN</name>
<evidence type="ECO:0000313" key="2">
    <source>
        <dbReference type="Proteomes" id="UP000280819"/>
    </source>
</evidence>
<protein>
    <submittedName>
        <fullName evidence="1">MoaD/ThiS family protein</fullName>
    </submittedName>
</protein>
<proteinExistence type="predicted"/>
<sequence>MKVRFFAGAMEAAGTEETEVVAEGMSAAEVVESLGRGNPRLAEVLRVSSLLADGVRVNDLALDLTGVAQLDVLPPFAGG</sequence>
<dbReference type="InterPro" id="IPR016155">
    <property type="entry name" value="Mopterin_synth/thiamin_S_b"/>
</dbReference>
<organism evidence="1 2">
    <name type="scientific">Arachnia propionica</name>
    <dbReference type="NCBI Taxonomy" id="1750"/>
    <lineage>
        <taxon>Bacteria</taxon>
        <taxon>Bacillati</taxon>
        <taxon>Actinomycetota</taxon>
        <taxon>Actinomycetes</taxon>
        <taxon>Propionibacteriales</taxon>
        <taxon>Propionibacteriaceae</taxon>
        <taxon>Arachnia</taxon>
    </lineage>
</organism>
<dbReference type="RefSeq" id="WP_124845755.1">
    <property type="nucleotide sequence ID" value="NZ_JAUNKP010000003.1"/>
</dbReference>
<comment type="caution">
    <text evidence="1">The sequence shown here is derived from an EMBL/GenBank/DDBJ whole genome shotgun (WGS) entry which is preliminary data.</text>
</comment>
<dbReference type="SUPFAM" id="SSF54285">
    <property type="entry name" value="MoaD/ThiS"/>
    <property type="match status" value="1"/>
</dbReference>
<dbReference type="InterPro" id="IPR012675">
    <property type="entry name" value="Beta-grasp_dom_sf"/>
</dbReference>